<evidence type="ECO:0000256" key="3">
    <source>
        <dbReference type="ARBA" id="ARBA00004752"/>
    </source>
</evidence>
<keyword evidence="7 17" id="KW-0963">Cytoplasm</keyword>
<dbReference type="Gene3D" id="3.90.190.20">
    <property type="entry name" value="Mur ligase, C-terminal domain"/>
    <property type="match status" value="1"/>
</dbReference>
<evidence type="ECO:0000259" key="20">
    <source>
        <dbReference type="Pfam" id="PF08245"/>
    </source>
</evidence>
<keyword evidence="11 17" id="KW-0133">Cell shape</keyword>
<keyword evidence="22" id="KW-1185">Reference proteome</keyword>
<evidence type="ECO:0000256" key="10">
    <source>
        <dbReference type="ARBA" id="ARBA00022840"/>
    </source>
</evidence>
<dbReference type="SUPFAM" id="SSF51984">
    <property type="entry name" value="MurCD N-terminal domain"/>
    <property type="match status" value="1"/>
</dbReference>
<comment type="subcellular location">
    <subcellularLocation>
        <location evidence="2 17 18">Cytoplasm</location>
    </subcellularLocation>
</comment>
<feature type="binding site" evidence="17">
    <location>
        <begin position="114"/>
        <end position="120"/>
    </location>
    <ligand>
        <name>ATP</name>
        <dbReference type="ChEBI" id="CHEBI:30616"/>
    </ligand>
</feature>
<reference evidence="21" key="1">
    <citation type="submission" date="2020-09" db="EMBL/GenBank/DDBJ databases">
        <title>A novel bacterium of genus Hazenella, isolated from South China Sea.</title>
        <authorList>
            <person name="Huang H."/>
            <person name="Mo K."/>
            <person name="Hu Y."/>
        </authorList>
    </citation>
    <scope>NUCLEOTIDE SEQUENCE</scope>
    <source>
        <strain evidence="21">IB182357</strain>
    </source>
</reference>
<dbReference type="GO" id="GO:0005524">
    <property type="term" value="F:ATP binding"/>
    <property type="evidence" value="ECO:0007669"/>
    <property type="project" value="UniProtKB-UniRule"/>
</dbReference>
<evidence type="ECO:0000256" key="12">
    <source>
        <dbReference type="ARBA" id="ARBA00022984"/>
    </source>
</evidence>
<dbReference type="AlphaFoldDB" id="A0A926N5W5"/>
<comment type="similarity">
    <text evidence="4 17">Belongs to the MurCDEF family.</text>
</comment>
<keyword evidence="13 17" id="KW-0961">Cell wall biogenesis/degradation</keyword>
<evidence type="ECO:0000256" key="2">
    <source>
        <dbReference type="ARBA" id="ARBA00004496"/>
    </source>
</evidence>
<feature type="domain" description="Mur ligase central" evidence="20">
    <location>
        <begin position="112"/>
        <end position="289"/>
    </location>
</feature>
<dbReference type="RefSeq" id="WP_191141485.1">
    <property type="nucleotide sequence ID" value="NZ_JACXAH010000003.1"/>
</dbReference>
<comment type="catalytic activity">
    <reaction evidence="16 17 18">
        <text>UDP-N-acetyl-alpha-D-muramoyl-L-alanine + D-glutamate + ATP = UDP-N-acetyl-alpha-D-muramoyl-L-alanyl-D-glutamate + ADP + phosphate + H(+)</text>
        <dbReference type="Rhea" id="RHEA:16429"/>
        <dbReference type="ChEBI" id="CHEBI:15378"/>
        <dbReference type="ChEBI" id="CHEBI:29986"/>
        <dbReference type="ChEBI" id="CHEBI:30616"/>
        <dbReference type="ChEBI" id="CHEBI:43474"/>
        <dbReference type="ChEBI" id="CHEBI:83898"/>
        <dbReference type="ChEBI" id="CHEBI:83900"/>
        <dbReference type="ChEBI" id="CHEBI:456216"/>
        <dbReference type="EC" id="6.3.2.9"/>
    </reaction>
</comment>
<dbReference type="SUPFAM" id="SSF53244">
    <property type="entry name" value="MurD-like peptide ligases, peptide-binding domain"/>
    <property type="match status" value="1"/>
</dbReference>
<evidence type="ECO:0000256" key="9">
    <source>
        <dbReference type="ARBA" id="ARBA00022741"/>
    </source>
</evidence>
<dbReference type="EC" id="6.3.2.9" evidence="5 17"/>
<dbReference type="GO" id="GO:0051301">
    <property type="term" value="P:cell division"/>
    <property type="evidence" value="ECO:0007669"/>
    <property type="project" value="UniProtKB-KW"/>
</dbReference>
<evidence type="ECO:0000256" key="1">
    <source>
        <dbReference type="ARBA" id="ARBA00002734"/>
    </source>
</evidence>
<evidence type="ECO:0000256" key="11">
    <source>
        <dbReference type="ARBA" id="ARBA00022960"/>
    </source>
</evidence>
<evidence type="ECO:0000256" key="4">
    <source>
        <dbReference type="ARBA" id="ARBA00010416"/>
    </source>
</evidence>
<dbReference type="Pfam" id="PF08245">
    <property type="entry name" value="Mur_ligase_M"/>
    <property type="match status" value="1"/>
</dbReference>
<evidence type="ECO:0000256" key="8">
    <source>
        <dbReference type="ARBA" id="ARBA00022598"/>
    </source>
</evidence>
<evidence type="ECO:0000313" key="21">
    <source>
        <dbReference type="EMBL" id="MBD1371321.1"/>
    </source>
</evidence>
<keyword evidence="8 17" id="KW-0436">Ligase</keyword>
<keyword evidence="17 18" id="KW-0132">Cell division</keyword>
<comment type="pathway">
    <text evidence="3 17 18">Cell wall biogenesis; peptidoglycan biosynthesis.</text>
</comment>
<dbReference type="GO" id="GO:0005737">
    <property type="term" value="C:cytoplasm"/>
    <property type="evidence" value="ECO:0007669"/>
    <property type="project" value="UniProtKB-SubCell"/>
</dbReference>
<evidence type="ECO:0000256" key="17">
    <source>
        <dbReference type="HAMAP-Rule" id="MF_00639"/>
    </source>
</evidence>
<evidence type="ECO:0000256" key="5">
    <source>
        <dbReference type="ARBA" id="ARBA00012212"/>
    </source>
</evidence>
<evidence type="ECO:0000256" key="13">
    <source>
        <dbReference type="ARBA" id="ARBA00023316"/>
    </source>
</evidence>
<evidence type="ECO:0000256" key="18">
    <source>
        <dbReference type="RuleBase" id="RU003664"/>
    </source>
</evidence>
<evidence type="ECO:0000256" key="6">
    <source>
        <dbReference type="ARBA" id="ARBA00015655"/>
    </source>
</evidence>
<proteinExistence type="inferred from homology"/>
<name>A0A926N5W5_9BACL</name>
<evidence type="ECO:0000313" key="22">
    <source>
        <dbReference type="Proteomes" id="UP000661691"/>
    </source>
</evidence>
<dbReference type="SUPFAM" id="SSF53623">
    <property type="entry name" value="MurD-like peptide ligases, catalytic domain"/>
    <property type="match status" value="1"/>
</dbReference>
<dbReference type="InterPro" id="IPR004101">
    <property type="entry name" value="Mur_ligase_C"/>
</dbReference>
<dbReference type="InterPro" id="IPR036565">
    <property type="entry name" value="Mur-like_cat_sf"/>
</dbReference>
<dbReference type="Gene3D" id="3.40.50.720">
    <property type="entry name" value="NAD(P)-binding Rossmann-like Domain"/>
    <property type="match status" value="1"/>
</dbReference>
<dbReference type="NCBIfam" id="TIGR01087">
    <property type="entry name" value="murD"/>
    <property type="match status" value="1"/>
</dbReference>
<dbReference type="Pfam" id="PF02875">
    <property type="entry name" value="Mur_ligase_C"/>
    <property type="match status" value="1"/>
</dbReference>
<evidence type="ECO:0000259" key="19">
    <source>
        <dbReference type="Pfam" id="PF02875"/>
    </source>
</evidence>
<accession>A0A926N5W5</accession>
<evidence type="ECO:0000256" key="14">
    <source>
        <dbReference type="ARBA" id="ARBA00030398"/>
    </source>
</evidence>
<dbReference type="EMBL" id="JACXAH010000003">
    <property type="protein sequence ID" value="MBD1371321.1"/>
    <property type="molecule type" value="Genomic_DNA"/>
</dbReference>
<dbReference type="Gene3D" id="3.40.1190.10">
    <property type="entry name" value="Mur-like, catalytic domain"/>
    <property type="match status" value="1"/>
</dbReference>
<feature type="domain" description="Mur ligase C-terminal" evidence="19">
    <location>
        <begin position="312"/>
        <end position="426"/>
    </location>
</feature>
<dbReference type="InterPro" id="IPR036615">
    <property type="entry name" value="Mur_ligase_C_dom_sf"/>
</dbReference>
<protein>
    <recommendedName>
        <fullName evidence="6 17">UDP-N-acetylmuramoylalanine--D-glutamate ligase</fullName>
        <ecNumber evidence="5 17">6.3.2.9</ecNumber>
    </recommendedName>
    <alternativeName>
        <fullName evidence="15 17">D-glutamic acid-adding enzyme</fullName>
    </alternativeName>
    <alternativeName>
        <fullName evidence="14 17">UDP-N-acetylmuramoyl-L-alanyl-D-glutamate synthetase</fullName>
    </alternativeName>
</protein>
<keyword evidence="17 18" id="KW-0131">Cell cycle</keyword>
<dbReference type="GO" id="GO:0009252">
    <property type="term" value="P:peptidoglycan biosynthetic process"/>
    <property type="evidence" value="ECO:0007669"/>
    <property type="project" value="UniProtKB-UniRule"/>
</dbReference>
<evidence type="ECO:0000256" key="15">
    <source>
        <dbReference type="ARBA" id="ARBA00032324"/>
    </source>
</evidence>
<keyword evidence="12 17" id="KW-0573">Peptidoglycan synthesis</keyword>
<dbReference type="InterPro" id="IPR005762">
    <property type="entry name" value="MurD"/>
</dbReference>
<sequence>MYRDKNIIVIGMARSGVAIAKLLHRLGAHVIVNDRKPREECPEAAELEELGIAVICGGHPEDLIHDQVDLLVKNPGIPYHIKPIEDAIALGISVVTEVEIAGAISQAPIIGITGSNGKTTTTTLVGEILKEDEQNVVVAGNIGQAVADVVADLTADQWLVTELSSFQLKGTETFRPQIGALLNIYPAHLDYHQTIADYRESKLKLFANQTAEDIAILNADHEVCVEIGPQISSRIYWFSRQKEVPQGVFVHEGWIIFRNDGVDKKIAPIACIALQGDCNLENALAAVLIALQAGCKTESIIRVLKRFTGVEHRLEFVKEINGVKYINDSKATNAQAARTGLTSFDARIVWIAGGLDRGVTFDELIPVVHSRVRAVIAYGEAKKRFSFCAKQAEVEVITEVKDVVEAVQKAYEIAHHGEIVLLSPACASWDMYQTFEERGSIFKQAVHTLE</sequence>
<dbReference type="PANTHER" id="PTHR43692:SF1">
    <property type="entry name" value="UDP-N-ACETYLMURAMOYLALANINE--D-GLUTAMATE LIGASE"/>
    <property type="match status" value="1"/>
</dbReference>
<dbReference type="HAMAP" id="MF_00639">
    <property type="entry name" value="MurD"/>
    <property type="match status" value="1"/>
</dbReference>
<dbReference type="GO" id="GO:0071555">
    <property type="term" value="P:cell wall organization"/>
    <property type="evidence" value="ECO:0007669"/>
    <property type="project" value="UniProtKB-KW"/>
</dbReference>
<keyword evidence="10 17" id="KW-0067">ATP-binding</keyword>
<comment type="caution">
    <text evidence="21">The sequence shown here is derived from an EMBL/GenBank/DDBJ whole genome shotgun (WGS) entry which is preliminary data.</text>
</comment>
<keyword evidence="9 17" id="KW-0547">Nucleotide-binding</keyword>
<dbReference type="PANTHER" id="PTHR43692">
    <property type="entry name" value="UDP-N-ACETYLMURAMOYLALANINE--D-GLUTAMATE LIGASE"/>
    <property type="match status" value="1"/>
</dbReference>
<gene>
    <name evidence="17" type="primary">murD</name>
    <name evidence="21" type="ORF">IC620_03000</name>
</gene>
<dbReference type="GO" id="GO:0008360">
    <property type="term" value="P:regulation of cell shape"/>
    <property type="evidence" value="ECO:0007669"/>
    <property type="project" value="UniProtKB-KW"/>
</dbReference>
<dbReference type="Proteomes" id="UP000661691">
    <property type="component" value="Unassembled WGS sequence"/>
</dbReference>
<comment type="function">
    <text evidence="1 17 18">Cell wall formation. Catalyzes the addition of glutamate to the nucleotide precursor UDP-N-acetylmuramoyl-L-alanine (UMA).</text>
</comment>
<organism evidence="21 22">
    <name type="scientific">Polycladospora coralii</name>
    <dbReference type="NCBI Taxonomy" id="2771432"/>
    <lineage>
        <taxon>Bacteria</taxon>
        <taxon>Bacillati</taxon>
        <taxon>Bacillota</taxon>
        <taxon>Bacilli</taxon>
        <taxon>Bacillales</taxon>
        <taxon>Thermoactinomycetaceae</taxon>
        <taxon>Polycladospora</taxon>
    </lineage>
</organism>
<evidence type="ECO:0000256" key="7">
    <source>
        <dbReference type="ARBA" id="ARBA00022490"/>
    </source>
</evidence>
<dbReference type="Pfam" id="PF21799">
    <property type="entry name" value="MurD-like_N"/>
    <property type="match status" value="1"/>
</dbReference>
<evidence type="ECO:0000256" key="16">
    <source>
        <dbReference type="ARBA" id="ARBA00047632"/>
    </source>
</evidence>
<dbReference type="GO" id="GO:0008764">
    <property type="term" value="F:UDP-N-acetylmuramoylalanine-D-glutamate ligase activity"/>
    <property type="evidence" value="ECO:0007669"/>
    <property type="project" value="UniProtKB-UniRule"/>
</dbReference>
<dbReference type="InterPro" id="IPR013221">
    <property type="entry name" value="Mur_ligase_cen"/>
</dbReference>